<dbReference type="PANTHER" id="PTHR42208">
    <property type="entry name" value="HEAVY METAL TRANSPORTER-RELATED"/>
    <property type="match status" value="1"/>
</dbReference>
<dbReference type="PANTHER" id="PTHR42208:SF1">
    <property type="entry name" value="HEAVY METAL TRANSPORTER"/>
    <property type="match status" value="1"/>
</dbReference>
<feature type="transmembrane region" description="Helical" evidence="1">
    <location>
        <begin position="120"/>
        <end position="140"/>
    </location>
</feature>
<feature type="transmembrane region" description="Helical" evidence="1">
    <location>
        <begin position="241"/>
        <end position="265"/>
    </location>
</feature>
<dbReference type="Proteomes" id="UP000837675">
    <property type="component" value="Unassembled WGS sequence"/>
</dbReference>
<organism evidence="3 4">
    <name type="scientific">Hyalomma marginatum</name>
    <dbReference type="NCBI Taxonomy" id="34627"/>
    <lineage>
        <taxon>Eukaryota</taxon>
        <taxon>Metazoa</taxon>
        <taxon>Ecdysozoa</taxon>
        <taxon>Arthropoda</taxon>
        <taxon>Chelicerata</taxon>
        <taxon>Arachnida</taxon>
        <taxon>Acari</taxon>
        <taxon>Parasitiformes</taxon>
        <taxon>Ixodida</taxon>
        <taxon>Ixodoidea</taxon>
        <taxon>Ixodidae</taxon>
        <taxon>Hyalomminae</taxon>
        <taxon>Hyalomma</taxon>
    </lineage>
</organism>
<feature type="domain" description="Urease accessory protein UreH-like transmembrane" evidence="2">
    <location>
        <begin position="39"/>
        <end position="245"/>
    </location>
</feature>
<dbReference type="EMBL" id="CAJVAF010000010">
    <property type="protein sequence ID" value="CAG7588761.1"/>
    <property type="molecule type" value="Genomic_DNA"/>
</dbReference>
<protein>
    <recommendedName>
        <fullName evidence="2">Urease accessory protein UreH-like transmembrane domain-containing protein</fullName>
    </recommendedName>
</protein>
<keyword evidence="1" id="KW-1133">Transmembrane helix</keyword>
<evidence type="ECO:0000256" key="1">
    <source>
        <dbReference type="SAM" id="Phobius"/>
    </source>
</evidence>
<feature type="transmembrane region" description="Helical" evidence="1">
    <location>
        <begin position="178"/>
        <end position="200"/>
    </location>
</feature>
<proteinExistence type="predicted"/>
<keyword evidence="1" id="KW-0472">Membrane</keyword>
<dbReference type="AlphaFoldDB" id="A0A8S4C491"/>
<name>A0A8S4C491_9ACAR</name>
<comment type="caution">
    <text evidence="3">The sequence shown here is derived from an EMBL/GenBank/DDBJ whole genome shotgun (WGS) entry which is preliminary data.</text>
</comment>
<gene>
    <name evidence="3" type="ORF">MHYMCMPASI_00047</name>
</gene>
<accession>A0A8S4C491</accession>
<dbReference type="Pfam" id="PF13386">
    <property type="entry name" value="DsbD_2"/>
    <property type="match status" value="1"/>
</dbReference>
<dbReference type="InterPro" id="IPR039447">
    <property type="entry name" value="UreH-like_TM_dom"/>
</dbReference>
<keyword evidence="4" id="KW-1185">Reference proteome</keyword>
<evidence type="ECO:0000313" key="3">
    <source>
        <dbReference type="EMBL" id="CAG7588761.1"/>
    </source>
</evidence>
<evidence type="ECO:0000259" key="2">
    <source>
        <dbReference type="Pfam" id="PF13386"/>
    </source>
</evidence>
<feature type="transmembrane region" description="Helical" evidence="1">
    <location>
        <begin position="206"/>
        <end position="229"/>
    </location>
</feature>
<feature type="transmembrane region" description="Helical" evidence="1">
    <location>
        <begin position="36"/>
        <end position="61"/>
    </location>
</feature>
<evidence type="ECO:0000313" key="4">
    <source>
        <dbReference type="Proteomes" id="UP000837675"/>
    </source>
</evidence>
<sequence length="269" mass="30057">MSSLTTDIFINIDNMSCCNQSITIINYGLNYGSLGLLMTMFVTGIVGSFTHCIGMCGPIAISQMSMRLMNLPKEKMTQRNKVLCAASIPYYIGKSFSYALLAMSWFGLATVTLQSYFIKILGAILMLIAALFFITSAFAVNSRIASNWNRLKVMRSFSNKLVTIVQSFTHNPFGFKGWILGILLGFIPCGLVYASIATAISYSHNFFLAGLSLFIFGLGTIPGLFLIAYFGENILIRWNKIFSVIYFFSMLFNTYLLARAALYYIKEFL</sequence>
<reference evidence="3" key="1">
    <citation type="submission" date="2021-06" db="EMBL/GenBank/DDBJ databases">
        <authorList>
            <person name="Nardi T."/>
            <person name="Nardi T."/>
        </authorList>
    </citation>
    <scope>NUCLEOTIDE SEQUENCE</scope>
</reference>
<keyword evidence="1" id="KW-0812">Transmembrane</keyword>
<feature type="transmembrane region" description="Helical" evidence="1">
    <location>
        <begin position="82"/>
        <end position="108"/>
    </location>
</feature>